<evidence type="ECO:0000313" key="2">
    <source>
        <dbReference type="Proteomes" id="UP001626550"/>
    </source>
</evidence>
<name>A0ABD2QN12_9PLAT</name>
<reference evidence="1 2" key="1">
    <citation type="submission" date="2024-11" db="EMBL/GenBank/DDBJ databases">
        <title>Adaptive evolution of stress response genes in parasites aligns with host niche diversity.</title>
        <authorList>
            <person name="Hahn C."/>
            <person name="Resl P."/>
        </authorList>
    </citation>
    <scope>NUCLEOTIDE SEQUENCE [LARGE SCALE GENOMIC DNA]</scope>
    <source>
        <strain evidence="1">EGGRZ-B1_66</strain>
        <tissue evidence="1">Body</tissue>
    </source>
</reference>
<keyword evidence="2" id="KW-1185">Reference proteome</keyword>
<dbReference type="AlphaFoldDB" id="A0ABD2QN12"/>
<evidence type="ECO:0000313" key="1">
    <source>
        <dbReference type="EMBL" id="KAL3320825.1"/>
    </source>
</evidence>
<comment type="caution">
    <text evidence="1">The sequence shown here is derived from an EMBL/GenBank/DDBJ whole genome shotgun (WGS) entry which is preliminary data.</text>
</comment>
<gene>
    <name evidence="1" type="ORF">Ciccas_000510</name>
</gene>
<sequence>MALCGSVIICINKFFSAEEELEPLRIFDLTFVEFGRGCQTSLEKDPWTGLLFLSPSLNGFNLPFLELDRLSEKPHLLSLPVMGAERSWALSAPNRLVMCLRAANPGAFFVHDDTRDPVPISLAIEMRPSLVNQKQPDDLCHIWQTGALLPLAHSDHSLSMGFSSFIQLSPLDQGYQVSINVPSCMSGSVCRSISISLDDSLAPYLVIPGRFSPIASCHLSTVPDSDQKCSYPDWLQPLMTSQTRAILRTDGSSQSCCGLSFLKLVADENDTSFSLQIVEDGALVVVPDQLLSKIVQKLRSCGESFSIDCASDMPFRIVVSWLEDFYELDQLNFKDIVSSHSFTFNRVILMCVFVACATTST</sequence>
<accession>A0ABD2QN12</accession>
<protein>
    <submittedName>
        <fullName evidence="1">Uncharacterized protein</fullName>
    </submittedName>
</protein>
<proteinExistence type="predicted"/>
<dbReference type="Proteomes" id="UP001626550">
    <property type="component" value="Unassembled WGS sequence"/>
</dbReference>
<organism evidence="1 2">
    <name type="scientific">Cichlidogyrus casuarinus</name>
    <dbReference type="NCBI Taxonomy" id="1844966"/>
    <lineage>
        <taxon>Eukaryota</taxon>
        <taxon>Metazoa</taxon>
        <taxon>Spiralia</taxon>
        <taxon>Lophotrochozoa</taxon>
        <taxon>Platyhelminthes</taxon>
        <taxon>Monogenea</taxon>
        <taxon>Monopisthocotylea</taxon>
        <taxon>Dactylogyridea</taxon>
        <taxon>Ancyrocephalidae</taxon>
        <taxon>Cichlidogyrus</taxon>
    </lineage>
</organism>
<dbReference type="EMBL" id="JBJKFK010000027">
    <property type="protein sequence ID" value="KAL3320825.1"/>
    <property type="molecule type" value="Genomic_DNA"/>
</dbReference>